<protein>
    <submittedName>
        <fullName evidence="1">Uncharacterized protein</fullName>
    </submittedName>
</protein>
<evidence type="ECO:0000313" key="1">
    <source>
        <dbReference type="EMBL" id="APS41799.1"/>
    </source>
</evidence>
<accession>A0A1L6RB65</accession>
<name>A0A1L6RB65_9LACO</name>
<gene>
    <name evidence="1" type="ORF">FOL01_0940</name>
</gene>
<sequence>MTRSTKWFYGICGGLSTLAILFGSIMAYTGASHKQAQVHQETQLKKTQAQVAISKFERQRPLYSQTEKKLDTFMSAFFNYDNQQGYDHRRQGTKKVVSQSVYDDKKLFKDDKYKKTKQLGLQSTFVKNQIVPTKINDSQLEATVYTTQKLNYEDEEGKDTVKVFKITYDGQTDKLSKIKQQGVFEMAIDSTISFD</sequence>
<dbReference type="EMBL" id="CP014332">
    <property type="protein sequence ID" value="APS41799.1"/>
    <property type="molecule type" value="Genomic_DNA"/>
</dbReference>
<proteinExistence type="predicted"/>
<dbReference type="KEGG" id="wjo:FOL01_0940"/>
<keyword evidence="2" id="KW-1185">Reference proteome</keyword>
<organism evidence="1 2">
    <name type="scientific">Weissella jogaejeotgali</name>
    <dbReference type="NCBI Taxonomy" id="1631871"/>
    <lineage>
        <taxon>Bacteria</taxon>
        <taxon>Bacillati</taxon>
        <taxon>Bacillota</taxon>
        <taxon>Bacilli</taxon>
        <taxon>Lactobacillales</taxon>
        <taxon>Lactobacillaceae</taxon>
        <taxon>Weissella</taxon>
    </lineage>
</organism>
<evidence type="ECO:0000313" key="2">
    <source>
        <dbReference type="Proteomes" id="UP000185473"/>
    </source>
</evidence>
<reference evidence="1 2" key="1">
    <citation type="submission" date="2016-02" db="EMBL/GenBank/DDBJ databases">
        <title>Complete Genome Sequence of Weissella jogaejeotgali FOL01.</title>
        <authorList>
            <person name="Lee J.-H."/>
            <person name="Ku H.-J."/>
        </authorList>
    </citation>
    <scope>NUCLEOTIDE SEQUENCE [LARGE SCALE GENOMIC DNA]</scope>
    <source>
        <strain evidence="1 2">FOL01</strain>
    </source>
</reference>
<dbReference type="RefSeq" id="WP_075269626.1">
    <property type="nucleotide sequence ID" value="NZ_CP014332.1"/>
</dbReference>
<dbReference type="AlphaFoldDB" id="A0A1L6RB65"/>
<dbReference type="STRING" id="1631871.FOL01_0940"/>
<dbReference type="Proteomes" id="UP000185473">
    <property type="component" value="Chromosome"/>
</dbReference>